<evidence type="ECO:0000313" key="3">
    <source>
        <dbReference type="Proteomes" id="UP001600943"/>
    </source>
</evidence>
<organism evidence="2 3">
    <name type="scientific">Blautia hominis</name>
    <dbReference type="NCBI Taxonomy" id="2025493"/>
    <lineage>
        <taxon>Bacteria</taxon>
        <taxon>Bacillati</taxon>
        <taxon>Bacillota</taxon>
        <taxon>Clostridia</taxon>
        <taxon>Lachnospirales</taxon>
        <taxon>Lachnospiraceae</taxon>
        <taxon>Blautia</taxon>
    </lineage>
</organism>
<dbReference type="InterPro" id="IPR028113">
    <property type="entry name" value="DUF4624"/>
</dbReference>
<sequence>MKKIAVLFIMLVSIAGLMACTNASGTSRGDKTTIEMELDKNYDDTDPFVNEKLFCVSEDLDALAAEGTFEMDGESVFLEVKDNKTNEVLWSNTWEENVKSEPFSISLHNLTKDNEYVLCLTGRKINYAAIRITFDTNIVQEREKPLR</sequence>
<comment type="caution">
    <text evidence="2">The sequence shown here is derived from an EMBL/GenBank/DDBJ whole genome shotgun (WGS) entry which is preliminary data.</text>
</comment>
<keyword evidence="1" id="KW-0732">Signal</keyword>
<evidence type="ECO:0000256" key="1">
    <source>
        <dbReference type="SAM" id="SignalP"/>
    </source>
</evidence>
<feature type="chain" id="PRO_5046848498" evidence="1">
    <location>
        <begin position="20"/>
        <end position="147"/>
    </location>
</feature>
<reference evidence="2 3" key="1">
    <citation type="submission" date="2024-04" db="EMBL/GenBank/DDBJ databases">
        <title>Defined microbial consortia suppress multidrug-resistant proinflammatory Enterobacteriaceae via ecological control.</title>
        <authorList>
            <person name="Furuichi M."/>
            <person name="Kawaguchi T."/>
            <person name="Pust M."/>
            <person name="Yasuma K."/>
            <person name="Plichta D."/>
            <person name="Hasegawa N."/>
            <person name="Ohya T."/>
            <person name="Bhattarai S."/>
            <person name="Sasajima S."/>
            <person name="Aoto Y."/>
            <person name="Tuganbaev T."/>
            <person name="Yaginuma M."/>
            <person name="Ueda M."/>
            <person name="Okahashi N."/>
            <person name="Amafuji K."/>
            <person name="Kiridooshi Y."/>
            <person name="Sugita K."/>
            <person name="Strazar M."/>
            <person name="Skelly A."/>
            <person name="Suda W."/>
            <person name="Hattori M."/>
            <person name="Nakamoto N."/>
            <person name="Caballero S."/>
            <person name="Norman J."/>
            <person name="Olle B."/>
            <person name="Tanoue T."/>
            <person name="Arita M."/>
            <person name="Bucci V."/>
            <person name="Atarashi K."/>
            <person name="Xavier R."/>
            <person name="Honda K."/>
        </authorList>
    </citation>
    <scope>NUCLEOTIDE SEQUENCE [LARGE SCALE GENOMIC DNA]</scope>
    <source>
        <strain evidence="3">k04-0078-D8-1</strain>
    </source>
</reference>
<gene>
    <name evidence="2" type="ORF">K040078D81_35690</name>
</gene>
<evidence type="ECO:0000313" key="2">
    <source>
        <dbReference type="EMBL" id="GAA6409452.1"/>
    </source>
</evidence>
<accession>A0ABQ0BDB5</accession>
<keyword evidence="2" id="KW-0449">Lipoprotein</keyword>
<protein>
    <submittedName>
        <fullName evidence="2">DUF4624 family lipoprotein</fullName>
    </submittedName>
</protein>
<dbReference type="Proteomes" id="UP001600943">
    <property type="component" value="Unassembled WGS sequence"/>
</dbReference>
<dbReference type="RefSeq" id="WP_390407177.1">
    <property type="nucleotide sequence ID" value="NZ_BAABYW010000001.1"/>
</dbReference>
<proteinExistence type="predicted"/>
<dbReference type="Pfam" id="PF15417">
    <property type="entry name" value="DUF4624"/>
    <property type="match status" value="1"/>
</dbReference>
<keyword evidence="3" id="KW-1185">Reference proteome</keyword>
<name>A0ABQ0BDB5_9FIRM</name>
<dbReference type="EMBL" id="BAABYW010000001">
    <property type="protein sequence ID" value="GAA6409452.1"/>
    <property type="molecule type" value="Genomic_DNA"/>
</dbReference>
<dbReference type="PROSITE" id="PS51257">
    <property type="entry name" value="PROKAR_LIPOPROTEIN"/>
    <property type="match status" value="1"/>
</dbReference>
<feature type="signal peptide" evidence="1">
    <location>
        <begin position="1"/>
        <end position="19"/>
    </location>
</feature>